<proteinExistence type="predicted"/>
<protein>
    <submittedName>
        <fullName evidence="2">Uncharacterized protein</fullName>
    </submittedName>
</protein>
<reference evidence="2 3" key="1">
    <citation type="submission" date="2020-05" db="EMBL/GenBank/DDBJ databases">
        <title>Draft genome sequence of Mycobacterium hippocampi DL, isolated from European seabass, Dicentrarchus labrax, reared in fish farms.</title>
        <authorList>
            <person name="Stathopoulou P."/>
            <person name="Asimakis E."/>
            <person name="Tzokas K."/>
            <person name="Batargias C."/>
            <person name="Tsiamis G."/>
        </authorList>
    </citation>
    <scope>NUCLEOTIDE SEQUENCE [LARGE SCALE GENOMIC DNA]</scope>
    <source>
        <strain evidence="2 3">DL</strain>
    </source>
</reference>
<organism evidence="2 3">
    <name type="scientific">Mycolicibacterium hippocampi</name>
    <dbReference type="NCBI Taxonomy" id="659824"/>
    <lineage>
        <taxon>Bacteria</taxon>
        <taxon>Bacillati</taxon>
        <taxon>Actinomycetota</taxon>
        <taxon>Actinomycetes</taxon>
        <taxon>Mycobacteriales</taxon>
        <taxon>Mycobacteriaceae</taxon>
        <taxon>Mycolicibacterium</taxon>
    </lineage>
</organism>
<evidence type="ECO:0000256" key="1">
    <source>
        <dbReference type="SAM" id="MobiDB-lite"/>
    </source>
</evidence>
<feature type="region of interest" description="Disordered" evidence="1">
    <location>
        <begin position="24"/>
        <end position="83"/>
    </location>
</feature>
<name>A0A850PK33_9MYCO</name>
<evidence type="ECO:0000313" key="3">
    <source>
        <dbReference type="Proteomes" id="UP000570517"/>
    </source>
</evidence>
<comment type="caution">
    <text evidence="2">The sequence shown here is derived from an EMBL/GenBank/DDBJ whole genome shotgun (WGS) entry which is preliminary data.</text>
</comment>
<keyword evidence="3" id="KW-1185">Reference proteome</keyword>
<gene>
    <name evidence="2" type="ORF">HLY00_337</name>
</gene>
<dbReference type="RefSeq" id="WP_178357364.1">
    <property type="nucleotide sequence ID" value="NZ_JABFYL010000008.1"/>
</dbReference>
<sequence length="121" mass="13005">MGVTIAGAILAYVPTASAQPFWNCGPLAPEDLPRTAEHQQACDQQQQQPGMPELPDLPDNNPQQAPPAPPESNNPNGVDLADTDCWVVNGVPTMWSPGLSTPPGQQSWPCYYVYGLTPKPR</sequence>
<dbReference type="AlphaFoldDB" id="A0A850PK33"/>
<evidence type="ECO:0000313" key="2">
    <source>
        <dbReference type="EMBL" id="NVN48913.1"/>
    </source>
</evidence>
<accession>A0A850PK33</accession>
<feature type="compositionally biased region" description="Low complexity" evidence="1">
    <location>
        <begin position="39"/>
        <end position="48"/>
    </location>
</feature>
<dbReference type="Proteomes" id="UP000570517">
    <property type="component" value="Unassembled WGS sequence"/>
</dbReference>
<dbReference type="EMBL" id="JABFYL010000008">
    <property type="protein sequence ID" value="NVN48913.1"/>
    <property type="molecule type" value="Genomic_DNA"/>
</dbReference>